<gene>
    <name evidence="2" type="ORF">A9A59_1023</name>
</gene>
<protein>
    <submittedName>
        <fullName evidence="2">Benzylsuccinate CoA-transferase BbsF subunit</fullName>
    </submittedName>
</protein>
<dbReference type="InterPro" id="IPR044855">
    <property type="entry name" value="CoA-Trfase_III_dom3_sf"/>
</dbReference>
<name>A0A2A9HCT3_TEPT2</name>
<proteinExistence type="predicted"/>
<organism evidence="2 3">
    <name type="scientific">Tepidiforma thermophila (strain KCTC 52669 / CGMCC 1.13589 / G233)</name>
    <dbReference type="NCBI Taxonomy" id="2761530"/>
    <lineage>
        <taxon>Bacteria</taxon>
        <taxon>Bacillati</taxon>
        <taxon>Chloroflexota</taxon>
        <taxon>Tepidiformia</taxon>
        <taxon>Tepidiformales</taxon>
        <taxon>Tepidiformaceae</taxon>
        <taxon>Tepidiforma</taxon>
    </lineage>
</organism>
<dbReference type="SUPFAM" id="SSF89796">
    <property type="entry name" value="CoA-transferase family III (CaiB/BaiF)"/>
    <property type="match status" value="1"/>
</dbReference>
<comment type="caution">
    <text evidence="2">The sequence shown here is derived from an EMBL/GenBank/DDBJ whole genome shotgun (WGS) entry which is preliminary data.</text>
</comment>
<dbReference type="PANTHER" id="PTHR48207">
    <property type="entry name" value="SUCCINATE--HYDROXYMETHYLGLUTARATE COA-TRANSFERASE"/>
    <property type="match status" value="1"/>
</dbReference>
<dbReference type="Gene3D" id="3.30.1540.10">
    <property type="entry name" value="formyl-coa transferase, domain 3"/>
    <property type="match status" value="1"/>
</dbReference>
<evidence type="ECO:0000313" key="2">
    <source>
        <dbReference type="EMBL" id="PFG73817.1"/>
    </source>
</evidence>
<keyword evidence="1 2" id="KW-0808">Transferase</keyword>
<dbReference type="GO" id="GO:0008410">
    <property type="term" value="F:CoA-transferase activity"/>
    <property type="evidence" value="ECO:0007669"/>
    <property type="project" value="TreeGrafter"/>
</dbReference>
<dbReference type="Pfam" id="PF02515">
    <property type="entry name" value="CoA_transf_3"/>
    <property type="match status" value="1"/>
</dbReference>
<dbReference type="AlphaFoldDB" id="A0A2A9HCT3"/>
<dbReference type="InterPro" id="IPR003673">
    <property type="entry name" value="CoA-Trfase_fam_III"/>
</dbReference>
<dbReference type="Proteomes" id="UP000223071">
    <property type="component" value="Unassembled WGS sequence"/>
</dbReference>
<reference evidence="2 3" key="1">
    <citation type="submission" date="2017-09" db="EMBL/GenBank/DDBJ databases">
        <title>Sequencing the genomes of two abundant thermophiles in Great Basin hot springs: Thermocrinis jamiesonii and novel Chloroflexi Thermoflexus hugenholtzii.</title>
        <authorList>
            <person name="Hedlund B."/>
        </authorList>
    </citation>
    <scope>NUCLEOTIDE SEQUENCE [LARGE SCALE GENOMIC DNA]</scope>
    <source>
        <strain evidence="2 3">G233</strain>
    </source>
</reference>
<dbReference type="InterPro" id="IPR023606">
    <property type="entry name" value="CoA-Trfase_III_dom_1_sf"/>
</dbReference>
<dbReference type="EMBL" id="PDJQ01000001">
    <property type="protein sequence ID" value="PFG73817.1"/>
    <property type="molecule type" value="Genomic_DNA"/>
</dbReference>
<dbReference type="PANTHER" id="PTHR48207:SF3">
    <property type="entry name" value="SUCCINATE--HYDROXYMETHYLGLUTARATE COA-TRANSFERASE"/>
    <property type="match status" value="1"/>
</dbReference>
<dbReference type="RefSeq" id="WP_098503254.1">
    <property type="nucleotide sequence ID" value="NZ_PDJQ01000001.1"/>
</dbReference>
<accession>A0A2A9HCT3</accession>
<evidence type="ECO:0000256" key="1">
    <source>
        <dbReference type="ARBA" id="ARBA00022679"/>
    </source>
</evidence>
<sequence>MPVSEKAPLAGVRVADFTWVWAGPSATLQLAHLGAEVIKIESVDRVDTTRRLPPYADNIVGPNRAGYFNQYSQGKKSVVLNLKNEKGLEVARDIVRIADVVADNFAAEVMDRLGLGYEDLKKIRPDIIAISMAGYGQTGPRRNYIAYGPVQVPMIGLAALSGYPGRGPSEVGLSYGDPNAGMHAAFAVLAALWHRRRTGEGQFIDLSQWEAAIGLVAEGLLDWVFNKNQPDRMGNRDLAEAPQGVFRCLGDDRWVAIACWSDAHWEALARAMGREDLVGRADLRTREGRKAHELELEQAVADWTAARTPEDVVTTLQAAGVPAYIPLSNRGVAEDPQLNARGAFTEFDHPEVGRRRHVGAPWVFSKSDVRARGRAPLLGEHTAELLTSVLGYDASRIRELDEAGAFGPPGWLSRQREGD</sequence>
<dbReference type="InterPro" id="IPR050483">
    <property type="entry name" value="CoA-transferase_III_domain"/>
</dbReference>
<keyword evidence="3" id="KW-1185">Reference proteome</keyword>
<dbReference type="Gene3D" id="3.40.50.10540">
    <property type="entry name" value="Crotonobetainyl-coa:carnitine coa-transferase, domain 1"/>
    <property type="match status" value="1"/>
</dbReference>
<evidence type="ECO:0000313" key="3">
    <source>
        <dbReference type="Proteomes" id="UP000223071"/>
    </source>
</evidence>